<reference evidence="2 3" key="1">
    <citation type="submission" date="2018-10" db="EMBL/GenBank/DDBJ databases">
        <title>Sequencing the genomes of 1000 actinobacteria strains.</title>
        <authorList>
            <person name="Klenk H.-P."/>
        </authorList>
    </citation>
    <scope>NUCLEOTIDE SEQUENCE [LARGE SCALE GENOMIC DNA]</scope>
    <source>
        <strain evidence="2 3">DSM 43911</strain>
    </source>
</reference>
<dbReference type="RefSeq" id="WP_170199409.1">
    <property type="nucleotide sequence ID" value="NZ_JBIUBA010000040.1"/>
</dbReference>
<dbReference type="InterPro" id="IPR011047">
    <property type="entry name" value="Quinoprotein_ADH-like_sf"/>
</dbReference>
<proteinExistence type="predicted"/>
<dbReference type="Gene3D" id="2.130.10.10">
    <property type="entry name" value="YVTN repeat-like/Quinoprotein amine dehydrogenase"/>
    <property type="match status" value="1"/>
</dbReference>
<dbReference type="InterPro" id="IPR002372">
    <property type="entry name" value="PQQ_rpt_dom"/>
</dbReference>
<dbReference type="InterPro" id="IPR015943">
    <property type="entry name" value="WD40/YVTN_repeat-like_dom_sf"/>
</dbReference>
<dbReference type="AlphaFoldDB" id="A0A495X600"/>
<gene>
    <name evidence="2" type="ORF">DFJ66_3029</name>
</gene>
<dbReference type="SUPFAM" id="SSF50998">
    <property type="entry name" value="Quinoprotein alcohol dehydrogenase-like"/>
    <property type="match status" value="1"/>
</dbReference>
<comment type="caution">
    <text evidence="2">The sequence shown here is derived from an EMBL/GenBank/DDBJ whole genome shotgun (WGS) entry which is preliminary data.</text>
</comment>
<feature type="domain" description="Pyrrolo-quinoline quinone repeat" evidence="1">
    <location>
        <begin position="6"/>
        <end position="90"/>
    </location>
</feature>
<dbReference type="Pfam" id="PF13360">
    <property type="entry name" value="PQQ_2"/>
    <property type="match status" value="1"/>
</dbReference>
<evidence type="ECO:0000259" key="1">
    <source>
        <dbReference type="Pfam" id="PF13360"/>
    </source>
</evidence>
<organism evidence="2 3">
    <name type="scientific">Saccharothrix variisporea</name>
    <dbReference type="NCBI Taxonomy" id="543527"/>
    <lineage>
        <taxon>Bacteria</taxon>
        <taxon>Bacillati</taxon>
        <taxon>Actinomycetota</taxon>
        <taxon>Actinomycetes</taxon>
        <taxon>Pseudonocardiales</taxon>
        <taxon>Pseudonocardiaceae</taxon>
        <taxon>Saccharothrix</taxon>
    </lineage>
</organism>
<keyword evidence="3" id="KW-1185">Reference proteome</keyword>
<evidence type="ECO:0000313" key="3">
    <source>
        <dbReference type="Proteomes" id="UP000272729"/>
    </source>
</evidence>
<accession>A0A495X600</accession>
<evidence type="ECO:0000313" key="2">
    <source>
        <dbReference type="EMBL" id="RKT69791.1"/>
    </source>
</evidence>
<protein>
    <submittedName>
        <fullName evidence="2">Outer membrane protein assembly factor BamB</fullName>
    </submittedName>
</protein>
<dbReference type="EMBL" id="RBXR01000001">
    <property type="protein sequence ID" value="RKT69791.1"/>
    <property type="molecule type" value="Genomic_DNA"/>
</dbReference>
<dbReference type="Proteomes" id="UP000272729">
    <property type="component" value="Unassembled WGS sequence"/>
</dbReference>
<sequence>MFDVKWERPLHQAPGTVRPAIAPGRVVVHERGTRLVCLDAVDGSVRWDVPIGTWPRAIVIAGARCLVLPQLPRELVCLDLDTGRREWTVELDGFVGHLVVAGGVVLAGGWRGYRPVRLYDVESGRLLATADVHTVRPAVVDGGFLTGTPGGTEVRLLDGRDLSAVAAWTLPEPLADPDHRRAFTPVGGRFLVRCGRRGFAEVGRPEVVAHADHDLTSDAPHVVGGRVWLRERLGYTTVADGRVGWRFAEVGQTLVGRVQPAGEGFLVPGGAGTLFHLDRDGQVRERVQVGRRISAVREHGPDGLLVLTKGTLLALGSRLG</sequence>
<name>A0A495X600_9PSEU</name>